<feature type="domain" description="NADH:quinone oxidoreductase/Mrp antiporter transmembrane" evidence="19">
    <location>
        <begin position="24"/>
        <end position="273"/>
    </location>
</feature>
<evidence type="ECO:0000256" key="6">
    <source>
        <dbReference type="ARBA" id="ARBA00022448"/>
    </source>
</evidence>
<evidence type="ECO:0000256" key="17">
    <source>
        <dbReference type="ARBA" id="ARBA00049551"/>
    </source>
</evidence>
<dbReference type="InterPro" id="IPR001750">
    <property type="entry name" value="ND/Mrp_TM"/>
</dbReference>
<evidence type="ECO:0000256" key="1">
    <source>
        <dbReference type="ARBA" id="ARBA00003257"/>
    </source>
</evidence>
<evidence type="ECO:0000256" key="3">
    <source>
        <dbReference type="ARBA" id="ARBA00007012"/>
    </source>
</evidence>
<organism evidence="20">
    <name type="scientific">Betatropis formosana</name>
    <dbReference type="NCBI Taxonomy" id="130531"/>
    <lineage>
        <taxon>Eukaryota</taxon>
        <taxon>Metazoa</taxon>
        <taxon>Ecdysozoa</taxon>
        <taxon>Arthropoda</taxon>
        <taxon>Hexapoda</taxon>
        <taxon>Insecta</taxon>
        <taxon>Pterygota</taxon>
        <taxon>Neoptera</taxon>
        <taxon>Paraneoptera</taxon>
        <taxon>Hemiptera</taxon>
        <taxon>Auchenorrhyncha</taxon>
        <taxon>Fulgoroidea</taxon>
        <taxon>Achilidae</taxon>
        <taxon>Betatropis</taxon>
    </lineage>
</organism>
<keyword evidence="14 18" id="KW-0830">Ubiquinone</keyword>
<evidence type="ECO:0000256" key="7">
    <source>
        <dbReference type="ARBA" id="ARBA00022660"/>
    </source>
</evidence>
<feature type="transmembrane region" description="Helical" evidence="18">
    <location>
        <begin position="229"/>
        <end position="248"/>
    </location>
</feature>
<feature type="transmembrane region" description="Helical" evidence="18">
    <location>
        <begin position="59"/>
        <end position="83"/>
    </location>
</feature>
<dbReference type="GO" id="GO:0006120">
    <property type="term" value="P:mitochondrial electron transport, NADH to ubiquinone"/>
    <property type="evidence" value="ECO:0007669"/>
    <property type="project" value="InterPro"/>
</dbReference>
<keyword evidence="9 18" id="KW-0999">Mitochondrion inner membrane</keyword>
<dbReference type="PANTHER" id="PTHR46552:SF1">
    <property type="entry name" value="NADH-UBIQUINONE OXIDOREDUCTASE CHAIN 2"/>
    <property type="match status" value="1"/>
</dbReference>
<dbReference type="PRINTS" id="PR01436">
    <property type="entry name" value="NADHDHGNASE2"/>
</dbReference>
<keyword evidence="10 18" id="KW-1278">Translocase</keyword>
<evidence type="ECO:0000256" key="2">
    <source>
        <dbReference type="ARBA" id="ARBA00004448"/>
    </source>
</evidence>
<comment type="subcellular location">
    <subcellularLocation>
        <location evidence="2 18">Mitochondrion inner membrane</location>
        <topology evidence="2 18">Multi-pass membrane protein</topology>
    </subcellularLocation>
</comment>
<reference evidence="20" key="1">
    <citation type="submission" date="2018-05" db="EMBL/GenBank/DDBJ databases">
        <title>Complete sequence and characterization of the mitochondrial genome of Achilidae,using next generation sequencing.</title>
        <authorList>
            <person name="Xu S."/>
        </authorList>
    </citation>
    <scope>NUCLEOTIDE SEQUENCE</scope>
</reference>
<dbReference type="GO" id="GO:0005743">
    <property type="term" value="C:mitochondrial inner membrane"/>
    <property type="evidence" value="ECO:0007669"/>
    <property type="project" value="UniProtKB-SubCell"/>
</dbReference>
<dbReference type="InterPro" id="IPR050175">
    <property type="entry name" value="Complex_I_Subunit_2"/>
</dbReference>
<evidence type="ECO:0000259" key="19">
    <source>
        <dbReference type="Pfam" id="PF00361"/>
    </source>
</evidence>
<evidence type="ECO:0000313" key="20">
    <source>
        <dbReference type="EMBL" id="AZZ89162.1"/>
    </source>
</evidence>
<evidence type="ECO:0000256" key="13">
    <source>
        <dbReference type="ARBA" id="ARBA00023027"/>
    </source>
</evidence>
<feature type="transmembrane region" description="Helical" evidence="18">
    <location>
        <begin position="300"/>
        <end position="319"/>
    </location>
</feature>
<comment type="similarity">
    <text evidence="3 18">Belongs to the complex I subunit 2 family.</text>
</comment>
<keyword evidence="7 18" id="KW-0679">Respiratory chain</keyword>
<evidence type="ECO:0000256" key="12">
    <source>
        <dbReference type="ARBA" id="ARBA00022989"/>
    </source>
</evidence>
<evidence type="ECO:0000256" key="10">
    <source>
        <dbReference type="ARBA" id="ARBA00022967"/>
    </source>
</evidence>
<comment type="catalytic activity">
    <reaction evidence="17 18">
        <text>a ubiquinone + NADH + 5 H(+)(in) = a ubiquinol + NAD(+) + 4 H(+)(out)</text>
        <dbReference type="Rhea" id="RHEA:29091"/>
        <dbReference type="Rhea" id="RHEA-COMP:9565"/>
        <dbReference type="Rhea" id="RHEA-COMP:9566"/>
        <dbReference type="ChEBI" id="CHEBI:15378"/>
        <dbReference type="ChEBI" id="CHEBI:16389"/>
        <dbReference type="ChEBI" id="CHEBI:17976"/>
        <dbReference type="ChEBI" id="CHEBI:57540"/>
        <dbReference type="ChEBI" id="CHEBI:57945"/>
        <dbReference type="EC" id="7.1.1.2"/>
    </reaction>
</comment>
<dbReference type="AlphaFoldDB" id="A0A451GIS2"/>
<evidence type="ECO:0000256" key="14">
    <source>
        <dbReference type="ARBA" id="ARBA00023075"/>
    </source>
</evidence>
<dbReference type="GO" id="GO:0008137">
    <property type="term" value="F:NADH dehydrogenase (ubiquinone) activity"/>
    <property type="evidence" value="ECO:0007669"/>
    <property type="project" value="UniProtKB-EC"/>
</dbReference>
<evidence type="ECO:0000256" key="4">
    <source>
        <dbReference type="ARBA" id="ARBA00012944"/>
    </source>
</evidence>
<evidence type="ECO:0000256" key="15">
    <source>
        <dbReference type="ARBA" id="ARBA00023128"/>
    </source>
</evidence>
<feature type="transmembrane region" description="Helical" evidence="18">
    <location>
        <begin position="12"/>
        <end position="34"/>
    </location>
</feature>
<keyword evidence="12 18" id="KW-1133">Transmembrane helix</keyword>
<dbReference type="PANTHER" id="PTHR46552">
    <property type="entry name" value="NADH-UBIQUINONE OXIDOREDUCTASE CHAIN 2"/>
    <property type="match status" value="1"/>
</dbReference>
<feature type="transmembrane region" description="Helical" evidence="18">
    <location>
        <begin position="190"/>
        <end position="209"/>
    </location>
</feature>
<keyword evidence="13 18" id="KW-0520">NAD</keyword>
<protein>
    <recommendedName>
        <fullName evidence="5 18">NADH-ubiquinone oxidoreductase chain 2</fullName>
        <ecNumber evidence="4 18">7.1.1.2</ecNumber>
    </recommendedName>
</protein>
<dbReference type="EC" id="7.1.1.2" evidence="4 18"/>
<keyword evidence="15 18" id="KW-0496">Mitochondrion</keyword>
<keyword evidence="8 18" id="KW-0812">Transmembrane</keyword>
<accession>A0A451GIS2</accession>
<sequence length="322" mass="37404">MKMNFTKMMLMTITIISTMMILSSNNILFSWMMLETNLISFMPIMNKSNKISDQTMKYLIIQSTASSLMILSILLNSTTNNLITNSSTLLMTSMMMKMGMMPFHLWMPSMLQVMTWEVCFFFTTWQKVAPAMVFTQMISINSMTMILWINLILSPMAGLNQTSMKKIVAYSSMTNTPWMLMAAISSKMMFLYFMITYSALMVMITKTMLNMKIMFTNQLKMMNNEQKMMLTMTMLSMSGMPPMMGFFPKWMIIQSMMSNSIQTSIMMILSSMISTYIYIKMIYPSMMNFSMKKKNKMKSNMNLNQMIINIMGIPIMMILKMN</sequence>
<evidence type="ECO:0000256" key="8">
    <source>
        <dbReference type="ARBA" id="ARBA00022692"/>
    </source>
</evidence>
<dbReference type="InterPro" id="IPR003917">
    <property type="entry name" value="NADH_UbQ_OxRdtase_chain2"/>
</dbReference>
<keyword evidence="16 18" id="KW-0472">Membrane</keyword>
<gene>
    <name evidence="20" type="primary">nad2</name>
</gene>
<dbReference type="Pfam" id="PF00361">
    <property type="entry name" value="Proton_antipo_M"/>
    <property type="match status" value="1"/>
</dbReference>
<keyword evidence="11 18" id="KW-0249">Electron transport</keyword>
<comment type="function">
    <text evidence="18">Core subunit of the mitochondrial membrane respiratory chain NADH dehydrogenase (Complex I) which catalyzes electron transfer from NADH through the respiratory chain, using ubiquinone as an electron acceptor. Essential for the catalytic activity and assembly of complex I.</text>
</comment>
<dbReference type="EMBL" id="MH324927">
    <property type="protein sequence ID" value="AZZ89162.1"/>
    <property type="molecule type" value="Genomic_DNA"/>
</dbReference>
<geneLocation type="mitochondrion" evidence="20"/>
<keyword evidence="6" id="KW-0813">Transport</keyword>
<evidence type="ECO:0000256" key="16">
    <source>
        <dbReference type="ARBA" id="ARBA00023136"/>
    </source>
</evidence>
<name>A0A451GIS2_9HEMI</name>
<evidence type="ECO:0000256" key="9">
    <source>
        <dbReference type="ARBA" id="ARBA00022792"/>
    </source>
</evidence>
<feature type="transmembrane region" description="Helical" evidence="18">
    <location>
        <begin position="167"/>
        <end position="184"/>
    </location>
</feature>
<comment type="function">
    <text evidence="1">Core subunit of the mitochondrial membrane respiratory chain NADH dehydrogenase (Complex I) that is believed to belong to the minimal assembly required for catalysis. Complex I functions in the transfer of electrons from NADH to the respiratory chain. The immediate electron acceptor for the enzyme is believed to be ubiquinone.</text>
</comment>
<evidence type="ECO:0000256" key="11">
    <source>
        <dbReference type="ARBA" id="ARBA00022982"/>
    </source>
</evidence>
<feature type="transmembrane region" description="Helical" evidence="18">
    <location>
        <begin position="131"/>
        <end position="155"/>
    </location>
</feature>
<evidence type="ECO:0000256" key="18">
    <source>
        <dbReference type="RuleBase" id="RU003403"/>
    </source>
</evidence>
<proteinExistence type="inferred from homology"/>
<feature type="transmembrane region" description="Helical" evidence="18">
    <location>
        <begin position="260"/>
        <end position="279"/>
    </location>
</feature>
<evidence type="ECO:0000256" key="5">
    <source>
        <dbReference type="ARBA" id="ARBA00021008"/>
    </source>
</evidence>